<dbReference type="NCBIfam" id="TIGR00708">
    <property type="entry name" value="cobA"/>
    <property type="match status" value="1"/>
</dbReference>
<protein>
    <recommendedName>
        <fullName evidence="3">Cob(I)yrinic acid a,c-diamide adenosyltransferase</fullName>
    </recommendedName>
</protein>
<dbReference type="PANTHER" id="PTHR46638">
    <property type="entry name" value="CORRINOID ADENOSYLTRANSFERASE"/>
    <property type="match status" value="1"/>
</dbReference>
<dbReference type="Proteomes" id="UP001428290">
    <property type="component" value="Unassembled WGS sequence"/>
</dbReference>
<evidence type="ECO:0000313" key="2">
    <source>
        <dbReference type="Proteomes" id="UP001428290"/>
    </source>
</evidence>
<dbReference type="RefSeq" id="WP_345721574.1">
    <property type="nucleotide sequence ID" value="NZ_BAABRU010000005.1"/>
</dbReference>
<keyword evidence="2" id="KW-1185">Reference proteome</keyword>
<name>A0ABP9WXP8_9CHLR</name>
<reference evidence="1 2" key="1">
    <citation type="submission" date="2024-02" db="EMBL/GenBank/DDBJ databases">
        <title>Herpetosiphon gulosus NBRC 112829.</title>
        <authorList>
            <person name="Ichikawa N."/>
            <person name="Katano-Makiyama Y."/>
            <person name="Hidaka K."/>
        </authorList>
    </citation>
    <scope>NUCLEOTIDE SEQUENCE [LARGE SCALE GENOMIC DNA]</scope>
    <source>
        <strain evidence="1 2">NBRC 112829</strain>
    </source>
</reference>
<dbReference type="InterPro" id="IPR003724">
    <property type="entry name" value="CblAdoTrfase_CobA"/>
</dbReference>
<comment type="caution">
    <text evidence="1">The sequence shown here is derived from an EMBL/GenBank/DDBJ whole genome shotgun (WGS) entry which is preliminary data.</text>
</comment>
<dbReference type="SUPFAM" id="SSF52833">
    <property type="entry name" value="Thioredoxin-like"/>
    <property type="match status" value="1"/>
</dbReference>
<evidence type="ECO:0000313" key="1">
    <source>
        <dbReference type="EMBL" id="GAA5527967.1"/>
    </source>
</evidence>
<sequence length="343" mass="38095">MSDAPLTMRAYGRHLFICTGDQCNGDADGAALAQYALEQLGERRKLRNPERVKCSTVSCLGVCQRGPIAVVYPEGIWYSQLDHDLVEQIVQAHLINGEPVEAAIFHRLYPVDQEPEYAPAVRGDQAVNPIELQHDQAVEQLEPIVVAGTQLHSTEEKQRYREQVRKLRKGKKGLVIVNTGNGKGKTSAALGVMTRAWGRDLKVKVIQFLKHENAKFGESRAAAKMEIEFGGTGDGFTWTSKDLDATKAKALHGWELAKTAISSNQYQIVILDEFTYVMAFGWLDVNEVVAWLATNKPELLHVIITGRDAPAALIEHADLVTEMREIKHPFTTQGIRAQIGIDF</sequence>
<gene>
    <name evidence="1" type="ORF">Hgul01_01760</name>
</gene>
<organism evidence="1 2">
    <name type="scientific">Herpetosiphon gulosus</name>
    <dbReference type="NCBI Taxonomy" id="1973496"/>
    <lineage>
        <taxon>Bacteria</taxon>
        <taxon>Bacillati</taxon>
        <taxon>Chloroflexota</taxon>
        <taxon>Chloroflexia</taxon>
        <taxon>Herpetosiphonales</taxon>
        <taxon>Herpetosiphonaceae</taxon>
        <taxon>Herpetosiphon</taxon>
    </lineage>
</organism>
<dbReference type="Gene3D" id="3.40.50.300">
    <property type="entry name" value="P-loop containing nucleotide triphosphate hydrolases"/>
    <property type="match status" value="1"/>
</dbReference>
<dbReference type="InterPro" id="IPR036249">
    <property type="entry name" value="Thioredoxin-like_sf"/>
</dbReference>
<accession>A0ABP9WXP8</accession>
<dbReference type="InterPro" id="IPR027417">
    <property type="entry name" value="P-loop_NTPase"/>
</dbReference>
<dbReference type="NCBIfam" id="NF004637">
    <property type="entry name" value="PRK05986.1"/>
    <property type="match status" value="1"/>
</dbReference>
<evidence type="ECO:0008006" key="3">
    <source>
        <dbReference type="Google" id="ProtNLM"/>
    </source>
</evidence>
<proteinExistence type="predicted"/>
<dbReference type="PANTHER" id="PTHR46638:SF1">
    <property type="entry name" value="CORRINOID ADENOSYLTRANSFERASE"/>
    <property type="match status" value="1"/>
</dbReference>
<dbReference type="EMBL" id="BAABRU010000005">
    <property type="protein sequence ID" value="GAA5527967.1"/>
    <property type="molecule type" value="Genomic_DNA"/>
</dbReference>
<dbReference type="Gene3D" id="3.40.30.10">
    <property type="entry name" value="Glutaredoxin"/>
    <property type="match status" value="1"/>
</dbReference>
<dbReference type="CDD" id="cd02980">
    <property type="entry name" value="TRX_Fd_family"/>
    <property type="match status" value="1"/>
</dbReference>
<dbReference type="SUPFAM" id="SSF52540">
    <property type="entry name" value="P-loop containing nucleoside triphosphate hydrolases"/>
    <property type="match status" value="1"/>
</dbReference>
<dbReference type="Pfam" id="PF02572">
    <property type="entry name" value="CobA_CobO_BtuR"/>
    <property type="match status" value="1"/>
</dbReference>
<dbReference type="CDD" id="cd00561">
    <property type="entry name" value="CobA_ACA"/>
    <property type="match status" value="1"/>
</dbReference>